<proteinExistence type="predicted"/>
<feature type="domain" description="Methyltransferase FkbM" evidence="1">
    <location>
        <begin position="206"/>
        <end position="340"/>
    </location>
</feature>
<name>A0A830HL26_9CHLO</name>
<reference evidence="2" key="1">
    <citation type="submission" date="2020-10" db="EMBL/GenBank/DDBJ databases">
        <title>Unveiling of a novel bifunctional photoreceptor, Dualchrome1, isolated from a cosmopolitan green alga.</title>
        <authorList>
            <person name="Suzuki S."/>
            <person name="Kawachi M."/>
        </authorList>
    </citation>
    <scope>NUCLEOTIDE SEQUENCE</scope>
    <source>
        <strain evidence="2">NIES 2893</strain>
    </source>
</reference>
<evidence type="ECO:0000259" key="1">
    <source>
        <dbReference type="Pfam" id="PF05050"/>
    </source>
</evidence>
<organism evidence="2 3">
    <name type="scientific">Pycnococcus provasolii</name>
    <dbReference type="NCBI Taxonomy" id="41880"/>
    <lineage>
        <taxon>Eukaryota</taxon>
        <taxon>Viridiplantae</taxon>
        <taxon>Chlorophyta</taxon>
        <taxon>Pseudoscourfieldiophyceae</taxon>
        <taxon>Pseudoscourfieldiales</taxon>
        <taxon>Pycnococcaceae</taxon>
        <taxon>Pycnococcus</taxon>
    </lineage>
</organism>
<comment type="caution">
    <text evidence="2">The sequence shown here is derived from an EMBL/GenBank/DDBJ whole genome shotgun (WGS) entry which is preliminary data.</text>
</comment>
<evidence type="ECO:0000313" key="3">
    <source>
        <dbReference type="Proteomes" id="UP000660262"/>
    </source>
</evidence>
<dbReference type="EMBL" id="BNJQ01000011">
    <property type="protein sequence ID" value="GHP05707.1"/>
    <property type="molecule type" value="Genomic_DNA"/>
</dbReference>
<keyword evidence="3" id="KW-1185">Reference proteome</keyword>
<dbReference type="InterPro" id="IPR006342">
    <property type="entry name" value="FkbM_mtfrase"/>
</dbReference>
<sequence>MNGLRSCPKRLQGADGTTFSFSGRELMLWPAQLLQRVYLTSRLRLDDHQCIPNAYREAILKEADEELHEIRRTFDSTHHASLDQYVLDSGKFCDRPPLQRLVGGKTTPCDNRECVFDDVVVAATFPEGWISSGDGESHKAILKRRYIRRQRRYMRANASSDCIAYGVGIHDNFHFEASLVKQGCTVHAFDCTTRDVDNRMARAGVIFEPICIGESSDLPGQIYQDHLSSVTAASNADTHNAFVSSSQDPVFMPLNDVLDSHGHSHLDLLKMDIEGHEWRIFEHEIIGSGSQRLDSLPYEISFELHTEMANKAYVSEALVKGKNKREVNELFIKLWKLGYRVISKVLNSGDPACCEFVVARLGSVNNVSDTWRNIVRSSHDVCPARRVWFGPFTKTRSSG</sequence>
<dbReference type="Proteomes" id="UP000660262">
    <property type="component" value="Unassembled WGS sequence"/>
</dbReference>
<accession>A0A830HL26</accession>
<dbReference type="PANTHER" id="PTHR32026:SF10">
    <property type="entry name" value="METHYLTRANSFERASE-LIKE PROTEIN 24-RELATED"/>
    <property type="match status" value="1"/>
</dbReference>
<evidence type="ECO:0000313" key="2">
    <source>
        <dbReference type="EMBL" id="GHP05707.1"/>
    </source>
</evidence>
<dbReference type="InterPro" id="IPR026913">
    <property type="entry name" value="METTL24"/>
</dbReference>
<protein>
    <recommendedName>
        <fullName evidence="1">Methyltransferase FkbM domain-containing protein</fullName>
    </recommendedName>
</protein>
<gene>
    <name evidence="2" type="ORF">PPROV_000445700</name>
</gene>
<dbReference type="AlphaFoldDB" id="A0A830HL26"/>
<dbReference type="PANTHER" id="PTHR32026">
    <property type="entry name" value="METHYLTRANSFERASE-LIKE PROTEIN 24"/>
    <property type="match status" value="1"/>
</dbReference>
<dbReference type="Pfam" id="PF05050">
    <property type="entry name" value="Methyltransf_21"/>
    <property type="match status" value="1"/>
</dbReference>